<protein>
    <submittedName>
        <fullName evidence="1">Uncharacterized protein</fullName>
    </submittedName>
</protein>
<sequence length="60" mass="6600">MMTPPLCQCLTPAVSLCDQEVSSPRPPMSTRCFASPSLSSRTSLSWSLRWTWWTPAAASP</sequence>
<keyword evidence="2" id="KW-1185">Reference proteome</keyword>
<proteinExistence type="predicted"/>
<evidence type="ECO:0000313" key="2">
    <source>
        <dbReference type="Proteomes" id="UP000518266"/>
    </source>
</evidence>
<evidence type="ECO:0000313" key="1">
    <source>
        <dbReference type="EMBL" id="KAF3840567.1"/>
    </source>
</evidence>
<dbReference type="AlphaFoldDB" id="A0A7J5XVJ3"/>
<dbReference type="Proteomes" id="UP000518266">
    <property type="component" value="Unassembled WGS sequence"/>
</dbReference>
<organism evidence="1 2">
    <name type="scientific">Dissostichus mawsoni</name>
    <name type="common">Antarctic cod</name>
    <dbReference type="NCBI Taxonomy" id="36200"/>
    <lineage>
        <taxon>Eukaryota</taxon>
        <taxon>Metazoa</taxon>
        <taxon>Chordata</taxon>
        <taxon>Craniata</taxon>
        <taxon>Vertebrata</taxon>
        <taxon>Euteleostomi</taxon>
        <taxon>Actinopterygii</taxon>
        <taxon>Neopterygii</taxon>
        <taxon>Teleostei</taxon>
        <taxon>Neoteleostei</taxon>
        <taxon>Acanthomorphata</taxon>
        <taxon>Eupercaria</taxon>
        <taxon>Perciformes</taxon>
        <taxon>Notothenioidei</taxon>
        <taxon>Nototheniidae</taxon>
        <taxon>Dissostichus</taxon>
    </lineage>
</organism>
<accession>A0A7J5XVJ3</accession>
<dbReference type="EMBL" id="JAAKFY010000020">
    <property type="protein sequence ID" value="KAF3840567.1"/>
    <property type="molecule type" value="Genomic_DNA"/>
</dbReference>
<gene>
    <name evidence="1" type="ORF">F7725_006429</name>
</gene>
<comment type="caution">
    <text evidence="1">The sequence shown here is derived from an EMBL/GenBank/DDBJ whole genome shotgun (WGS) entry which is preliminary data.</text>
</comment>
<name>A0A7J5XVJ3_DISMA</name>
<reference evidence="1 2" key="1">
    <citation type="submission" date="2020-03" db="EMBL/GenBank/DDBJ databases">
        <title>Dissostichus mawsoni Genome sequencing and assembly.</title>
        <authorList>
            <person name="Park H."/>
        </authorList>
    </citation>
    <scope>NUCLEOTIDE SEQUENCE [LARGE SCALE GENOMIC DNA]</scope>
    <source>
        <strain evidence="1">DM0001</strain>
        <tissue evidence="1">Muscle</tissue>
    </source>
</reference>